<feature type="region of interest" description="Disordered" evidence="5">
    <location>
        <begin position="149"/>
        <end position="183"/>
    </location>
</feature>
<dbReference type="Proteomes" id="UP000796880">
    <property type="component" value="Unassembled WGS sequence"/>
</dbReference>
<evidence type="ECO:0000256" key="4">
    <source>
        <dbReference type="PROSITE-ProRule" id="PRU00169"/>
    </source>
</evidence>
<feature type="modified residue" description="4-aspartylphosphate" evidence="4">
    <location>
        <position position="83"/>
    </location>
</feature>
<accession>A0A8K0DY97</accession>
<dbReference type="GO" id="GO:0009736">
    <property type="term" value="P:cytokinin-activated signaling pathway"/>
    <property type="evidence" value="ECO:0007669"/>
    <property type="project" value="InterPro"/>
</dbReference>
<dbReference type="Gene3D" id="3.40.50.2300">
    <property type="match status" value="1"/>
</dbReference>
<dbReference type="GO" id="GO:0000160">
    <property type="term" value="P:phosphorelay signal transduction system"/>
    <property type="evidence" value="ECO:0007669"/>
    <property type="project" value="UniProtKB-KW"/>
</dbReference>
<keyword evidence="1" id="KW-0902">Two-component regulatory system</keyword>
<keyword evidence="4" id="KW-0597">Phosphoprotein</keyword>
<organism evidence="7 8">
    <name type="scientific">Rhamnella rubrinervis</name>
    <dbReference type="NCBI Taxonomy" id="2594499"/>
    <lineage>
        <taxon>Eukaryota</taxon>
        <taxon>Viridiplantae</taxon>
        <taxon>Streptophyta</taxon>
        <taxon>Embryophyta</taxon>
        <taxon>Tracheophyta</taxon>
        <taxon>Spermatophyta</taxon>
        <taxon>Magnoliopsida</taxon>
        <taxon>eudicotyledons</taxon>
        <taxon>Gunneridae</taxon>
        <taxon>Pentapetalae</taxon>
        <taxon>rosids</taxon>
        <taxon>fabids</taxon>
        <taxon>Rosales</taxon>
        <taxon>Rhamnaceae</taxon>
        <taxon>rhamnoid group</taxon>
        <taxon>Rhamneae</taxon>
        <taxon>Rhamnella</taxon>
    </lineage>
</organism>
<dbReference type="InterPro" id="IPR045279">
    <property type="entry name" value="ARR-like"/>
</dbReference>
<evidence type="ECO:0000313" key="7">
    <source>
        <dbReference type="EMBL" id="KAF3433432.1"/>
    </source>
</evidence>
<dbReference type="PANTHER" id="PTHR43874:SF140">
    <property type="entry name" value="RESPONSE REGULATORY DOMAIN-CONTAINING PROTEIN"/>
    <property type="match status" value="1"/>
</dbReference>
<feature type="domain" description="Response regulatory" evidence="6">
    <location>
        <begin position="11"/>
        <end position="150"/>
    </location>
</feature>
<protein>
    <recommendedName>
        <fullName evidence="6">Response regulatory domain-containing protein</fullName>
    </recommendedName>
</protein>
<keyword evidence="8" id="KW-1185">Reference proteome</keyword>
<evidence type="ECO:0000256" key="3">
    <source>
        <dbReference type="ARBA" id="ARBA00023163"/>
    </source>
</evidence>
<evidence type="ECO:0000313" key="8">
    <source>
        <dbReference type="Proteomes" id="UP000796880"/>
    </source>
</evidence>
<evidence type="ECO:0000256" key="2">
    <source>
        <dbReference type="ARBA" id="ARBA00023015"/>
    </source>
</evidence>
<dbReference type="Pfam" id="PF00072">
    <property type="entry name" value="Response_reg"/>
    <property type="match status" value="1"/>
</dbReference>
<dbReference type="SUPFAM" id="SSF52172">
    <property type="entry name" value="CheY-like"/>
    <property type="match status" value="1"/>
</dbReference>
<dbReference type="SMART" id="SM00448">
    <property type="entry name" value="REC"/>
    <property type="match status" value="1"/>
</dbReference>
<dbReference type="CDD" id="cd17581">
    <property type="entry name" value="REC_typeA_ARR"/>
    <property type="match status" value="1"/>
</dbReference>
<dbReference type="PROSITE" id="PS50110">
    <property type="entry name" value="RESPONSE_REGULATORY"/>
    <property type="match status" value="1"/>
</dbReference>
<feature type="compositionally biased region" description="Basic and acidic residues" evidence="5">
    <location>
        <begin position="153"/>
        <end position="178"/>
    </location>
</feature>
<dbReference type="AlphaFoldDB" id="A0A8K0DY97"/>
<name>A0A8K0DY97_9ROSA</name>
<keyword evidence="3" id="KW-0804">Transcription</keyword>
<evidence type="ECO:0000256" key="1">
    <source>
        <dbReference type="ARBA" id="ARBA00023012"/>
    </source>
</evidence>
<gene>
    <name evidence="7" type="ORF">FNV43_RR24534</name>
</gene>
<sequence>MGVAVKPNQFHVLAVDDSIIDRKLIERLLKTSSYQVTAVDSGSKALEFLGLIDEDHEQEDADIPSVSPKNLNQDIEVNLIITDYCMPEMTGYDLLRKIKESKSLKDIPVVIMSSENVPSRINRCLEEGAEEFFLKPVQMEDVSKLRPHMMRNKAKDDEPNINKRKGMEEENQSPERTRTKYNNSLEDVQLVVGDL</sequence>
<evidence type="ECO:0000256" key="5">
    <source>
        <dbReference type="SAM" id="MobiDB-lite"/>
    </source>
</evidence>
<dbReference type="OrthoDB" id="60033at2759"/>
<proteinExistence type="predicted"/>
<comment type="caution">
    <text evidence="7">The sequence shown here is derived from an EMBL/GenBank/DDBJ whole genome shotgun (WGS) entry which is preliminary data.</text>
</comment>
<reference evidence="7" key="1">
    <citation type="submission" date="2020-03" db="EMBL/GenBank/DDBJ databases">
        <title>A high-quality chromosome-level genome assembly of a woody plant with both climbing and erect habits, Rhamnella rubrinervis.</title>
        <authorList>
            <person name="Lu Z."/>
            <person name="Yang Y."/>
            <person name="Zhu X."/>
            <person name="Sun Y."/>
        </authorList>
    </citation>
    <scope>NUCLEOTIDE SEQUENCE</scope>
    <source>
        <strain evidence="7">BYM</strain>
        <tissue evidence="7">Leaf</tissue>
    </source>
</reference>
<dbReference type="PANTHER" id="PTHR43874">
    <property type="entry name" value="TWO-COMPONENT RESPONSE REGULATOR"/>
    <property type="match status" value="1"/>
</dbReference>
<dbReference type="InterPro" id="IPR001789">
    <property type="entry name" value="Sig_transdc_resp-reg_receiver"/>
</dbReference>
<dbReference type="InterPro" id="IPR011006">
    <property type="entry name" value="CheY-like_superfamily"/>
</dbReference>
<evidence type="ECO:0000259" key="6">
    <source>
        <dbReference type="PROSITE" id="PS50110"/>
    </source>
</evidence>
<dbReference type="EMBL" id="VOIH02000011">
    <property type="protein sequence ID" value="KAF3433432.1"/>
    <property type="molecule type" value="Genomic_DNA"/>
</dbReference>
<keyword evidence="2" id="KW-0805">Transcription regulation</keyword>